<dbReference type="EMBL" id="BKCJ011001368">
    <property type="protein sequence ID" value="GFC64220.1"/>
    <property type="molecule type" value="Genomic_DNA"/>
</dbReference>
<feature type="compositionally biased region" description="Polar residues" evidence="1">
    <location>
        <begin position="139"/>
        <end position="150"/>
    </location>
</feature>
<gene>
    <name evidence="2" type="ORF">Tci_836190</name>
</gene>
<dbReference type="AlphaFoldDB" id="A0A699Q644"/>
<protein>
    <submittedName>
        <fullName evidence="2">Uncharacterized protein</fullName>
    </submittedName>
</protein>
<feature type="non-terminal residue" evidence="2">
    <location>
        <position position="1"/>
    </location>
</feature>
<organism evidence="2">
    <name type="scientific">Tanacetum cinerariifolium</name>
    <name type="common">Dalmatian daisy</name>
    <name type="synonym">Chrysanthemum cinerariifolium</name>
    <dbReference type="NCBI Taxonomy" id="118510"/>
    <lineage>
        <taxon>Eukaryota</taxon>
        <taxon>Viridiplantae</taxon>
        <taxon>Streptophyta</taxon>
        <taxon>Embryophyta</taxon>
        <taxon>Tracheophyta</taxon>
        <taxon>Spermatophyta</taxon>
        <taxon>Magnoliopsida</taxon>
        <taxon>eudicotyledons</taxon>
        <taxon>Gunneridae</taxon>
        <taxon>Pentapetalae</taxon>
        <taxon>asterids</taxon>
        <taxon>campanulids</taxon>
        <taxon>Asterales</taxon>
        <taxon>Asteraceae</taxon>
        <taxon>Asteroideae</taxon>
        <taxon>Anthemideae</taxon>
        <taxon>Anthemidinae</taxon>
        <taxon>Tanacetum</taxon>
    </lineage>
</organism>
<name>A0A699Q644_TANCI</name>
<feature type="compositionally biased region" description="Polar residues" evidence="1">
    <location>
        <begin position="63"/>
        <end position="100"/>
    </location>
</feature>
<sequence>AKEKKQKSASELAYSMAMGGQLTREGKSVTYTKCGQVWHNQRRCKGQRSTNVGSRTTKKPACGSQTPTSYRAGSGSQPASGSEVVSDSQPASLSHPTNKPANKPARGFQPASSSQPAQTTAFGSQGATGIGSPKRMTKASANRLTPTKPT</sequence>
<accession>A0A699Q644</accession>
<comment type="caution">
    <text evidence="2">The sequence shown here is derived from an EMBL/GenBank/DDBJ whole genome shotgun (WGS) entry which is preliminary data.</text>
</comment>
<feature type="compositionally biased region" description="Polar residues" evidence="1">
    <location>
        <begin position="110"/>
        <end position="127"/>
    </location>
</feature>
<proteinExistence type="predicted"/>
<reference evidence="2" key="1">
    <citation type="journal article" date="2019" name="Sci. Rep.">
        <title>Draft genome of Tanacetum cinerariifolium, the natural source of mosquito coil.</title>
        <authorList>
            <person name="Yamashiro T."/>
            <person name="Shiraishi A."/>
            <person name="Satake H."/>
            <person name="Nakayama K."/>
        </authorList>
    </citation>
    <scope>NUCLEOTIDE SEQUENCE</scope>
</reference>
<evidence type="ECO:0000256" key="1">
    <source>
        <dbReference type="SAM" id="MobiDB-lite"/>
    </source>
</evidence>
<evidence type="ECO:0000313" key="2">
    <source>
        <dbReference type="EMBL" id="GFC64220.1"/>
    </source>
</evidence>
<feature type="region of interest" description="Disordered" evidence="1">
    <location>
        <begin position="36"/>
        <end position="150"/>
    </location>
</feature>